<evidence type="ECO:0000313" key="2">
    <source>
        <dbReference type="Proteomes" id="UP000287687"/>
    </source>
</evidence>
<dbReference type="Pfam" id="PF09550">
    <property type="entry name" value="Phage_TAC_6"/>
    <property type="match status" value="1"/>
</dbReference>
<dbReference type="Proteomes" id="UP000287687">
    <property type="component" value="Unassembled WGS sequence"/>
</dbReference>
<accession>A0A3S3RHF8</accession>
<comment type="caution">
    <text evidence="1">The sequence shown here is derived from an EMBL/GenBank/DDBJ whole genome shotgun (WGS) entry which is preliminary data.</text>
</comment>
<dbReference type="AlphaFoldDB" id="A0A3S3RHF8"/>
<dbReference type="EMBL" id="SBIP01000004">
    <property type="protein sequence ID" value="RWX76008.1"/>
    <property type="molecule type" value="Genomic_DNA"/>
</dbReference>
<evidence type="ECO:0000313" key="1">
    <source>
        <dbReference type="EMBL" id="RWX76008.1"/>
    </source>
</evidence>
<dbReference type="InterPro" id="IPR011739">
    <property type="entry name" value="GTA_rcc01693"/>
</dbReference>
<protein>
    <submittedName>
        <fullName evidence="1">Phage tail assembly chaperone</fullName>
    </submittedName>
</protein>
<reference evidence="1 2" key="1">
    <citation type="submission" date="2019-01" db="EMBL/GenBank/DDBJ databases">
        <title>The draft genome of Rhizobium sp. 24NR.</title>
        <authorList>
            <person name="Liu L."/>
            <person name="Liang L."/>
            <person name="Shi S."/>
            <person name="Xu L."/>
            <person name="Wang X."/>
            <person name="Li L."/>
            <person name="Zhang X."/>
        </authorList>
    </citation>
    <scope>NUCLEOTIDE SEQUENCE [LARGE SCALE GENOMIC DNA]</scope>
    <source>
        <strain evidence="1 2">24NR</strain>
    </source>
</reference>
<keyword evidence="2" id="KW-1185">Reference proteome</keyword>
<proteinExistence type="predicted"/>
<dbReference type="OrthoDB" id="7582980at2"/>
<gene>
    <name evidence="1" type="ORF">EPK99_20320</name>
</gene>
<dbReference type="InterPro" id="IPR019056">
    <property type="entry name" value="Phage_TAC_6"/>
</dbReference>
<name>A0A3S3RHF8_9HYPH</name>
<dbReference type="NCBIfam" id="TIGR02216">
    <property type="entry name" value="phage_TIGR02216"/>
    <property type="match status" value="1"/>
</dbReference>
<dbReference type="RefSeq" id="WP_128444886.1">
    <property type="nucleotide sequence ID" value="NZ_SBIP01000004.1"/>
</dbReference>
<sequence>MKAAAGGRLGVEPFPWEASMHIGLCLLRLKPQDFWSLTPIEFFAMAGGLKPRGHGIDGQRLDALMGDFPDQDA</sequence>
<organism evidence="1 2">
    <name type="scientific">Neorhizobium lilium</name>
    <dbReference type="NCBI Taxonomy" id="2503024"/>
    <lineage>
        <taxon>Bacteria</taxon>
        <taxon>Pseudomonadati</taxon>
        <taxon>Pseudomonadota</taxon>
        <taxon>Alphaproteobacteria</taxon>
        <taxon>Hyphomicrobiales</taxon>
        <taxon>Rhizobiaceae</taxon>
        <taxon>Rhizobium/Agrobacterium group</taxon>
        <taxon>Neorhizobium</taxon>
    </lineage>
</organism>